<dbReference type="SMART" id="SM00382">
    <property type="entry name" value="AAA"/>
    <property type="match status" value="1"/>
</dbReference>
<proteinExistence type="inferred from homology"/>
<feature type="domain" description="ABC transporter" evidence="5">
    <location>
        <begin position="5"/>
        <end position="241"/>
    </location>
</feature>
<sequence length="249" mass="27645">MEKIISVEDLSFRYGGNEAVSDVSFSVEQGDYIALVGHNGSGKSTLIKLLLGILKPSTGSVFLFGKDLHDFTHWEKVGYLPQNIGLFNPLFPATVAEVVSLGLISQKKFPKRFTVEDAKCVNQALSQMDITALSNKLIGELSGGQIQRTLLARAIVNQPELLILDEPVSAVDAETRKDFYSYTASLNKEKKTTIILITHDIGHSGGYANKLLFLDKQIIFYGKFGEFCISKEMEEQFGTEIQHIMCHQH</sequence>
<dbReference type="EMBL" id="MFKE01000020">
    <property type="protein sequence ID" value="OGG34824.1"/>
    <property type="molecule type" value="Genomic_DNA"/>
</dbReference>
<dbReference type="GO" id="GO:0005524">
    <property type="term" value="F:ATP binding"/>
    <property type="evidence" value="ECO:0007669"/>
    <property type="project" value="UniProtKB-KW"/>
</dbReference>
<evidence type="ECO:0000259" key="5">
    <source>
        <dbReference type="PROSITE" id="PS50893"/>
    </source>
</evidence>
<evidence type="ECO:0000256" key="1">
    <source>
        <dbReference type="ARBA" id="ARBA00005417"/>
    </source>
</evidence>
<comment type="similarity">
    <text evidence="1">Belongs to the ABC transporter superfamily.</text>
</comment>
<dbReference type="Proteomes" id="UP000176186">
    <property type="component" value="Unassembled WGS sequence"/>
</dbReference>
<dbReference type="GO" id="GO:0016887">
    <property type="term" value="F:ATP hydrolysis activity"/>
    <property type="evidence" value="ECO:0007669"/>
    <property type="project" value="InterPro"/>
</dbReference>
<dbReference type="PANTHER" id="PTHR42734:SF17">
    <property type="entry name" value="METAL TRANSPORT SYSTEM ATP-BINDING PROTEIN TM_0124-RELATED"/>
    <property type="match status" value="1"/>
</dbReference>
<evidence type="ECO:0000313" key="6">
    <source>
        <dbReference type="EMBL" id="OGG34824.1"/>
    </source>
</evidence>
<dbReference type="STRING" id="1798401.A2363_00050"/>
<evidence type="ECO:0000256" key="4">
    <source>
        <dbReference type="ARBA" id="ARBA00022840"/>
    </source>
</evidence>
<organism evidence="6 7">
    <name type="scientific">Candidatus Gottesmanbacteria bacterium RIFOXYB1_FULL_47_11</name>
    <dbReference type="NCBI Taxonomy" id="1798401"/>
    <lineage>
        <taxon>Bacteria</taxon>
        <taxon>Candidatus Gottesmaniibacteriota</taxon>
    </lineage>
</organism>
<dbReference type="PROSITE" id="PS50893">
    <property type="entry name" value="ABC_TRANSPORTER_2"/>
    <property type="match status" value="1"/>
</dbReference>
<dbReference type="InterPro" id="IPR027417">
    <property type="entry name" value="P-loop_NTPase"/>
</dbReference>
<dbReference type="SUPFAM" id="SSF52540">
    <property type="entry name" value="P-loop containing nucleoside triphosphate hydrolases"/>
    <property type="match status" value="1"/>
</dbReference>
<dbReference type="PANTHER" id="PTHR42734">
    <property type="entry name" value="METAL TRANSPORT SYSTEM ATP-BINDING PROTEIN TM_0124-RELATED"/>
    <property type="match status" value="1"/>
</dbReference>
<dbReference type="Pfam" id="PF00005">
    <property type="entry name" value="ABC_tran"/>
    <property type="match status" value="1"/>
</dbReference>
<keyword evidence="2" id="KW-0813">Transport</keyword>
<dbReference type="InterPro" id="IPR003593">
    <property type="entry name" value="AAA+_ATPase"/>
</dbReference>
<dbReference type="FunFam" id="3.40.50.300:FF:000134">
    <property type="entry name" value="Iron-enterobactin ABC transporter ATP-binding protein"/>
    <property type="match status" value="1"/>
</dbReference>
<gene>
    <name evidence="6" type="ORF">A2363_00050</name>
</gene>
<name>A0A1F6BCZ7_9BACT</name>
<evidence type="ECO:0000256" key="3">
    <source>
        <dbReference type="ARBA" id="ARBA00022741"/>
    </source>
</evidence>
<dbReference type="Gene3D" id="3.40.50.300">
    <property type="entry name" value="P-loop containing nucleotide triphosphate hydrolases"/>
    <property type="match status" value="1"/>
</dbReference>
<keyword evidence="4 6" id="KW-0067">ATP-binding</keyword>
<accession>A0A1F6BCZ7</accession>
<dbReference type="CDD" id="cd03235">
    <property type="entry name" value="ABC_Metallic_Cations"/>
    <property type="match status" value="1"/>
</dbReference>
<evidence type="ECO:0000256" key="2">
    <source>
        <dbReference type="ARBA" id="ARBA00022448"/>
    </source>
</evidence>
<protein>
    <submittedName>
        <fullName evidence="6">ABC transporter ATP-binding protein</fullName>
    </submittedName>
</protein>
<dbReference type="AlphaFoldDB" id="A0A1F6BCZ7"/>
<evidence type="ECO:0000313" key="7">
    <source>
        <dbReference type="Proteomes" id="UP000176186"/>
    </source>
</evidence>
<reference evidence="6 7" key="1">
    <citation type="journal article" date="2016" name="Nat. Commun.">
        <title>Thousands of microbial genomes shed light on interconnected biogeochemical processes in an aquifer system.</title>
        <authorList>
            <person name="Anantharaman K."/>
            <person name="Brown C.T."/>
            <person name="Hug L.A."/>
            <person name="Sharon I."/>
            <person name="Castelle C.J."/>
            <person name="Probst A.J."/>
            <person name="Thomas B.C."/>
            <person name="Singh A."/>
            <person name="Wilkins M.J."/>
            <person name="Karaoz U."/>
            <person name="Brodie E.L."/>
            <person name="Williams K.H."/>
            <person name="Hubbard S.S."/>
            <person name="Banfield J.F."/>
        </authorList>
    </citation>
    <scope>NUCLEOTIDE SEQUENCE [LARGE SCALE GENOMIC DNA]</scope>
</reference>
<dbReference type="InterPro" id="IPR050153">
    <property type="entry name" value="Metal_Ion_Import_ABC"/>
</dbReference>
<keyword evidence="3" id="KW-0547">Nucleotide-binding</keyword>
<comment type="caution">
    <text evidence="6">The sequence shown here is derived from an EMBL/GenBank/DDBJ whole genome shotgun (WGS) entry which is preliminary data.</text>
</comment>
<dbReference type="InterPro" id="IPR003439">
    <property type="entry name" value="ABC_transporter-like_ATP-bd"/>
</dbReference>